<feature type="compositionally biased region" description="Basic and acidic residues" evidence="1">
    <location>
        <begin position="95"/>
        <end position="107"/>
    </location>
</feature>
<keyword evidence="3" id="KW-1185">Reference proteome</keyword>
<feature type="compositionally biased region" description="Basic residues" evidence="1">
    <location>
        <begin position="214"/>
        <end position="233"/>
    </location>
</feature>
<protein>
    <submittedName>
        <fullName evidence="2">Uncharacterized protein</fullName>
    </submittedName>
</protein>
<accession>A0ABQ2LJZ3</accession>
<evidence type="ECO:0000313" key="3">
    <source>
        <dbReference type="Proteomes" id="UP000656881"/>
    </source>
</evidence>
<feature type="region of interest" description="Disordered" evidence="1">
    <location>
        <begin position="204"/>
        <end position="239"/>
    </location>
</feature>
<sequence>MAPYLCHHGVMDLTPYVDDFRHELAVAADTGGEEARALAQRLTAPLETAARLTLLNALSAAMGEVTRDLAPGCSVAVQLRGLDPEFVVTSSPAARPREAAEQHRAERPGPASMAPVTPLFDVGLPSGHIRLQFDGVSGLEAATALFDCATPDHETLALHLPSDGSVHALRAVLDALDDADIEATALTVHTSGLDDVFHSLIGVPQPDEGLAARKSPRPRGPRKSPKTPRPPKSRKGDAG</sequence>
<dbReference type="EMBL" id="BMNG01000002">
    <property type="protein sequence ID" value="GGO37449.1"/>
    <property type="molecule type" value="Genomic_DNA"/>
</dbReference>
<proteinExistence type="predicted"/>
<feature type="region of interest" description="Disordered" evidence="1">
    <location>
        <begin position="91"/>
        <end position="114"/>
    </location>
</feature>
<evidence type="ECO:0000256" key="1">
    <source>
        <dbReference type="SAM" id="MobiDB-lite"/>
    </source>
</evidence>
<gene>
    <name evidence="2" type="ORF">GCM10012286_10930</name>
</gene>
<reference evidence="3" key="1">
    <citation type="journal article" date="2019" name="Int. J. Syst. Evol. Microbiol.">
        <title>The Global Catalogue of Microorganisms (GCM) 10K type strain sequencing project: providing services to taxonomists for standard genome sequencing and annotation.</title>
        <authorList>
            <consortium name="The Broad Institute Genomics Platform"/>
            <consortium name="The Broad Institute Genome Sequencing Center for Infectious Disease"/>
            <person name="Wu L."/>
            <person name="Ma J."/>
        </authorList>
    </citation>
    <scope>NUCLEOTIDE SEQUENCE [LARGE SCALE GENOMIC DNA]</scope>
    <source>
        <strain evidence="3">CGMCC 4.7349</strain>
    </source>
</reference>
<dbReference type="Proteomes" id="UP000656881">
    <property type="component" value="Unassembled WGS sequence"/>
</dbReference>
<name>A0ABQ2LJZ3_9ACTN</name>
<comment type="caution">
    <text evidence="2">The sequence shown here is derived from an EMBL/GenBank/DDBJ whole genome shotgun (WGS) entry which is preliminary data.</text>
</comment>
<evidence type="ECO:0000313" key="2">
    <source>
        <dbReference type="EMBL" id="GGO37449.1"/>
    </source>
</evidence>
<organism evidence="2 3">
    <name type="scientific">Streptomyces lasiicapitis</name>
    <dbReference type="NCBI Taxonomy" id="1923961"/>
    <lineage>
        <taxon>Bacteria</taxon>
        <taxon>Bacillati</taxon>
        <taxon>Actinomycetota</taxon>
        <taxon>Actinomycetes</taxon>
        <taxon>Kitasatosporales</taxon>
        <taxon>Streptomycetaceae</taxon>
        <taxon>Streptomyces</taxon>
    </lineage>
</organism>